<evidence type="ECO:0000256" key="1">
    <source>
        <dbReference type="ARBA" id="ARBA00004429"/>
    </source>
</evidence>
<dbReference type="STRING" id="80876.SAMN05421779_10760"/>
<dbReference type="Gene3D" id="1.10.287.950">
    <property type="entry name" value="Methyl-accepting chemotaxis protein"/>
    <property type="match status" value="1"/>
</dbReference>
<feature type="domain" description="T-SNARE coiled-coil homology" evidence="8">
    <location>
        <begin position="501"/>
        <end position="563"/>
    </location>
</feature>
<comment type="similarity">
    <text evidence="4">Belongs to the methyl-accepting chemotaxis (MCP) protein family.</text>
</comment>
<proteinExistence type="inferred from homology"/>
<dbReference type="Proteomes" id="UP000185678">
    <property type="component" value="Unassembled WGS sequence"/>
</dbReference>
<keyword evidence="6" id="KW-0472">Membrane</keyword>
<evidence type="ECO:0000256" key="5">
    <source>
        <dbReference type="PROSITE-ProRule" id="PRU00284"/>
    </source>
</evidence>
<dbReference type="GO" id="GO:0007165">
    <property type="term" value="P:signal transduction"/>
    <property type="evidence" value="ECO:0007669"/>
    <property type="project" value="UniProtKB-KW"/>
</dbReference>
<evidence type="ECO:0000256" key="4">
    <source>
        <dbReference type="ARBA" id="ARBA00029447"/>
    </source>
</evidence>
<dbReference type="InterPro" id="IPR004089">
    <property type="entry name" value="MCPsignal_dom"/>
</dbReference>
<dbReference type="RefSeq" id="WP_076401668.1">
    <property type="nucleotide sequence ID" value="NZ_FTOA01000007.1"/>
</dbReference>
<dbReference type="SMART" id="SM00283">
    <property type="entry name" value="MA"/>
    <property type="match status" value="1"/>
</dbReference>
<accession>A0A1N7PLF5</accession>
<keyword evidence="2" id="KW-0997">Cell inner membrane</keyword>
<dbReference type="Gene3D" id="6.10.340.10">
    <property type="match status" value="1"/>
</dbReference>
<dbReference type="GO" id="GO:0005886">
    <property type="term" value="C:plasma membrane"/>
    <property type="evidence" value="ECO:0007669"/>
    <property type="project" value="UniProtKB-SubCell"/>
</dbReference>
<evidence type="ECO:0000259" key="7">
    <source>
        <dbReference type="PROSITE" id="PS50111"/>
    </source>
</evidence>
<evidence type="ECO:0000256" key="6">
    <source>
        <dbReference type="SAM" id="Phobius"/>
    </source>
</evidence>
<evidence type="ECO:0000256" key="2">
    <source>
        <dbReference type="ARBA" id="ARBA00022519"/>
    </source>
</evidence>
<name>A0A1N7PLF5_9PROT</name>
<dbReference type="PROSITE" id="PS50192">
    <property type="entry name" value="T_SNARE"/>
    <property type="match status" value="1"/>
</dbReference>
<evidence type="ECO:0000313" key="9">
    <source>
        <dbReference type="EMBL" id="SIT11396.1"/>
    </source>
</evidence>
<evidence type="ECO:0000259" key="8">
    <source>
        <dbReference type="PROSITE" id="PS50192"/>
    </source>
</evidence>
<dbReference type="SUPFAM" id="SSF58104">
    <property type="entry name" value="Methyl-accepting chemotaxis protein (MCP) signaling domain"/>
    <property type="match status" value="1"/>
</dbReference>
<dbReference type="PROSITE" id="PS50111">
    <property type="entry name" value="CHEMOTAXIS_TRANSDUC_2"/>
    <property type="match status" value="1"/>
</dbReference>
<comment type="subcellular location">
    <subcellularLocation>
        <location evidence="1">Cell inner membrane</location>
        <topology evidence="1">Multi-pass membrane protein</topology>
    </subcellularLocation>
</comment>
<keyword evidence="6" id="KW-1133">Transmembrane helix</keyword>
<evidence type="ECO:0000313" key="10">
    <source>
        <dbReference type="Proteomes" id="UP000185678"/>
    </source>
</evidence>
<gene>
    <name evidence="9" type="ORF">SAMN05421779_10760</name>
</gene>
<keyword evidence="6" id="KW-0812">Transmembrane</keyword>
<keyword evidence="3 5" id="KW-0807">Transducer</keyword>
<evidence type="ECO:0000256" key="3">
    <source>
        <dbReference type="ARBA" id="ARBA00023224"/>
    </source>
</evidence>
<feature type="transmembrane region" description="Helical" evidence="6">
    <location>
        <begin position="203"/>
        <end position="223"/>
    </location>
</feature>
<dbReference type="OrthoDB" id="5179380at2"/>
<dbReference type="PANTHER" id="PTHR32089">
    <property type="entry name" value="METHYL-ACCEPTING CHEMOTAXIS PROTEIN MCPB"/>
    <property type="match status" value="1"/>
</dbReference>
<dbReference type="Pfam" id="PF00015">
    <property type="entry name" value="MCPsignal"/>
    <property type="match status" value="1"/>
</dbReference>
<keyword evidence="2" id="KW-1003">Cell membrane</keyword>
<keyword evidence="10" id="KW-1185">Reference proteome</keyword>
<dbReference type="EMBL" id="FTOA01000007">
    <property type="protein sequence ID" value="SIT11396.1"/>
    <property type="molecule type" value="Genomic_DNA"/>
</dbReference>
<dbReference type="PANTHER" id="PTHR32089:SF112">
    <property type="entry name" value="LYSOZYME-LIKE PROTEIN-RELATED"/>
    <property type="match status" value="1"/>
</dbReference>
<dbReference type="AlphaFoldDB" id="A0A1N7PLF5"/>
<feature type="domain" description="Methyl-accepting transducer" evidence="7">
    <location>
        <begin position="349"/>
        <end position="585"/>
    </location>
</feature>
<protein>
    <submittedName>
        <fullName evidence="9">Methyl-accepting chemotaxis protein</fullName>
    </submittedName>
</protein>
<organism evidence="9 10">
    <name type="scientific">Insolitispirillum peregrinum</name>
    <dbReference type="NCBI Taxonomy" id="80876"/>
    <lineage>
        <taxon>Bacteria</taxon>
        <taxon>Pseudomonadati</taxon>
        <taxon>Pseudomonadota</taxon>
        <taxon>Alphaproteobacteria</taxon>
        <taxon>Rhodospirillales</taxon>
        <taxon>Novispirillaceae</taxon>
        <taxon>Insolitispirillum</taxon>
    </lineage>
</organism>
<dbReference type="InterPro" id="IPR000727">
    <property type="entry name" value="T_SNARE_dom"/>
</dbReference>
<sequence length="606" mass="64384">MSIIPKTLRAQAILAGVLLATILLALAGGSTIALRQVSTAFDDVVQVTRITHKDLVPLVRNTADIRFHIVQVQQWLTDISATRGQDGLDDGIKLAEEHAKSFQDSMAAAKKHAADLHLTAISQNLEQVDQAFPAYYKTGQTMAATYIKDGTSAGNQYMGTFDTEAQRLTDAVETLEQSVNDYLDHESTEATSHIEDVTDNLRGAYTTIAILLVISGALVTVIVRRIFAVLSGLNRTARILVNASYGTLSERILHIWRQDELGDVQRALNRLLDYTEAYIVEASGALQKVSQGDYYRTINETGMHGSFLSSARAINHAVGSMEAKVAEFKALTRRFEDTVQQTVSQVSWSVDELQTVSGDMRQVAGQNSSLSTSASTAMDSASADVQAVAGASTELAASIEEIARQVSHASSAAGQAKDDVNNASSEIATLVEAAQRIGDVVQLITDIANQTNLLALNATIEAARAGEAGKGFAVVASEVKSLAQQTATATEQIAAQIGGIQSATRSAVDAISGIGQVISSINEVVSSVAAAIEQQDAATREINQRVERVAVDTQSVSDNLAGVRSASERTSESANTVTQAADTMASATDELKLTVDDFLVAVRKVV</sequence>
<reference evidence="9 10" key="1">
    <citation type="submission" date="2017-01" db="EMBL/GenBank/DDBJ databases">
        <authorList>
            <person name="Mah S.A."/>
            <person name="Swanson W.J."/>
            <person name="Moy G.W."/>
            <person name="Vacquier V.D."/>
        </authorList>
    </citation>
    <scope>NUCLEOTIDE SEQUENCE [LARGE SCALE GENOMIC DNA]</scope>
    <source>
        <strain evidence="9 10">DSM 11589</strain>
    </source>
</reference>